<dbReference type="GO" id="GO:1990404">
    <property type="term" value="F:NAD+-protein mono-ADP-ribosyltransferase activity"/>
    <property type="evidence" value="ECO:0007669"/>
    <property type="project" value="TreeGrafter"/>
</dbReference>
<keyword evidence="11" id="KW-1185">Reference proteome</keyword>
<accession>A0A553N5L3</accession>
<dbReference type="Proteomes" id="UP000316079">
    <property type="component" value="Unassembled WGS sequence"/>
</dbReference>
<gene>
    <name evidence="10" type="ORF">DNTS_016445</name>
</gene>
<sequence length="804" mass="89572">MVSDTFVLKKIQAMSEMEQGPFSLVGDQPAILSMCRTDFCYAVQEKFNCTSILRNVKEGGSFSSGRGGYLAAEKKYSTKLPSGVELSVWIDDLTRHKVDAVVNAANEDLQHGGGLAQALCLAGGPEIDKESANIIKRQGKVKTGDAVLTCAGKLPCKAIIHAVGPSIPSNPMAWEIENAAPLLFKAIHSILDIVYKEKFTSVAIPALSSGIFNFPRDRCADVIVEGIKKYCEHPVFHDRHLEIRLVNFDEPSVREMERAVREKFDRPSTSGSYSTALQKGTSGSSRNTLEFGPVRLELKEGAIEGQQVEVIVNTISPDLNLSMGLISNAILKNAGNKIQDEINRAKYTKNSSLVYVTKGYNLKCDSVYHTVCPHRNQNKSGEILFNAITECLRKASNGYRSIAFPAIGTGNLGYNKSDVAGIMVKAVAEFAKKIQKKLDVYFVVFPKDTEMMQAFEKEMKKFRGASHSTSEAHSLTMSWSPSASKQATHETPCVEFQSDSTEALREAKMWTLRMLNLHESITIQNNHVIYFGQKEHEDLLSLQTLLGVHIEDFFSREKSGLTIQGNAFDVSCAAFKVEAMLCKAQQEFARAEERDILYSVVRWSCKDQPWIQTPVISGALEKAFLAGKEKLRTPLSKEEYFRKEAKKAFGSFANHVIKAEKLENIALQQLFDKHKQRVKDQPRRLFQRVSAQFCNLICRVGFQADFAPPSEQRYGNGIYFSESVEGALKLWNDQDLEEYVYIIQAQVLTGNSTIGSPELILPPPLGDDPLQRYDSLCDMKETYVIANGLQALPEYLIICSNSSF</sequence>
<dbReference type="PANTHER" id="PTHR14453">
    <property type="entry name" value="PARP/ZINC FINGER CCCH TYPE DOMAIN CONTAINING PROTEIN"/>
    <property type="match status" value="1"/>
</dbReference>
<keyword evidence="4" id="KW-0520">NAD</keyword>
<keyword evidence="5" id="KW-0539">Nucleus</keyword>
<organism evidence="10 11">
    <name type="scientific">Danionella cerebrum</name>
    <dbReference type="NCBI Taxonomy" id="2873325"/>
    <lineage>
        <taxon>Eukaryota</taxon>
        <taxon>Metazoa</taxon>
        <taxon>Chordata</taxon>
        <taxon>Craniata</taxon>
        <taxon>Vertebrata</taxon>
        <taxon>Euteleostomi</taxon>
        <taxon>Actinopterygii</taxon>
        <taxon>Neopterygii</taxon>
        <taxon>Teleostei</taxon>
        <taxon>Ostariophysi</taxon>
        <taxon>Cypriniformes</taxon>
        <taxon>Danionidae</taxon>
        <taxon>Danioninae</taxon>
        <taxon>Danionella</taxon>
    </lineage>
</organism>
<dbReference type="Gene3D" id="3.90.228.10">
    <property type="match status" value="1"/>
</dbReference>
<dbReference type="GO" id="GO:0070212">
    <property type="term" value="P:protein poly-ADP-ribosylation"/>
    <property type="evidence" value="ECO:0007669"/>
    <property type="project" value="TreeGrafter"/>
</dbReference>
<dbReference type="STRING" id="623744.A0A553N5L3"/>
<evidence type="ECO:0000259" key="9">
    <source>
        <dbReference type="PROSITE" id="PS51154"/>
    </source>
</evidence>
<dbReference type="SUPFAM" id="SSF56399">
    <property type="entry name" value="ADP-ribosylation"/>
    <property type="match status" value="1"/>
</dbReference>
<evidence type="ECO:0000256" key="2">
    <source>
        <dbReference type="ARBA" id="ARBA00022676"/>
    </source>
</evidence>
<feature type="domain" description="PARP catalytic" evidence="8">
    <location>
        <begin position="618"/>
        <end position="804"/>
    </location>
</feature>
<feature type="domain" description="Macro" evidence="9">
    <location>
        <begin position="73"/>
        <end position="264"/>
    </location>
</feature>
<keyword evidence="2" id="KW-0328">Glycosyltransferase</keyword>
<feature type="domain" description="Macro" evidence="9">
    <location>
        <begin position="283"/>
        <end position="463"/>
    </location>
</feature>
<keyword evidence="3" id="KW-0808">Transferase</keyword>
<dbReference type="Gene3D" id="3.40.220.10">
    <property type="entry name" value="Leucine Aminopeptidase, subunit E, domain 1"/>
    <property type="match status" value="2"/>
</dbReference>
<dbReference type="GO" id="GO:0003714">
    <property type="term" value="F:transcription corepressor activity"/>
    <property type="evidence" value="ECO:0007669"/>
    <property type="project" value="TreeGrafter"/>
</dbReference>
<dbReference type="PROSITE" id="PS51059">
    <property type="entry name" value="PARP_CATALYTIC"/>
    <property type="match status" value="1"/>
</dbReference>
<dbReference type="InterPro" id="IPR043472">
    <property type="entry name" value="Macro_dom-like"/>
</dbReference>
<evidence type="ECO:0000256" key="3">
    <source>
        <dbReference type="ARBA" id="ARBA00022679"/>
    </source>
</evidence>
<evidence type="ECO:0000256" key="6">
    <source>
        <dbReference type="ARBA" id="ARBA00024347"/>
    </source>
</evidence>
<protein>
    <submittedName>
        <fullName evidence="10">Uncharacterized protein</fullName>
    </submittedName>
</protein>
<dbReference type="InterPro" id="IPR012317">
    <property type="entry name" value="Poly(ADP-ribose)pol_cat_dom"/>
</dbReference>
<evidence type="ECO:0000256" key="1">
    <source>
        <dbReference type="ARBA" id="ARBA00004123"/>
    </source>
</evidence>
<dbReference type="SUPFAM" id="SSF52949">
    <property type="entry name" value="Macro domain-like"/>
    <property type="match status" value="2"/>
</dbReference>
<proteinExistence type="inferred from homology"/>
<evidence type="ECO:0000256" key="7">
    <source>
        <dbReference type="SAM" id="MobiDB-lite"/>
    </source>
</evidence>
<feature type="compositionally biased region" description="Polar residues" evidence="7">
    <location>
        <begin position="267"/>
        <end position="285"/>
    </location>
</feature>
<dbReference type="PROSITE" id="PS51154">
    <property type="entry name" value="MACRO"/>
    <property type="match status" value="2"/>
</dbReference>
<dbReference type="GO" id="GO:0003950">
    <property type="term" value="F:NAD+ poly-ADP-ribosyltransferase activity"/>
    <property type="evidence" value="ECO:0007669"/>
    <property type="project" value="InterPro"/>
</dbReference>
<dbReference type="CDD" id="cd02907">
    <property type="entry name" value="Macro_Af1521_BAL-like"/>
    <property type="match status" value="1"/>
</dbReference>
<dbReference type="Pfam" id="PF01661">
    <property type="entry name" value="Macro"/>
    <property type="match status" value="2"/>
</dbReference>
<dbReference type="EMBL" id="SRMA01027028">
    <property type="protein sequence ID" value="TRY60714.1"/>
    <property type="molecule type" value="Genomic_DNA"/>
</dbReference>
<feature type="region of interest" description="Disordered" evidence="7">
    <location>
        <begin position="260"/>
        <end position="285"/>
    </location>
</feature>
<dbReference type="GO" id="GO:0044389">
    <property type="term" value="F:ubiquitin-like protein ligase binding"/>
    <property type="evidence" value="ECO:0007669"/>
    <property type="project" value="TreeGrafter"/>
</dbReference>
<evidence type="ECO:0000313" key="11">
    <source>
        <dbReference type="Proteomes" id="UP000316079"/>
    </source>
</evidence>
<evidence type="ECO:0000256" key="4">
    <source>
        <dbReference type="ARBA" id="ARBA00023027"/>
    </source>
</evidence>
<dbReference type="AlphaFoldDB" id="A0A553N5L3"/>
<dbReference type="GO" id="GO:0060335">
    <property type="term" value="P:positive regulation of type II interferon-mediated signaling pathway"/>
    <property type="evidence" value="ECO:0007669"/>
    <property type="project" value="TreeGrafter"/>
</dbReference>
<name>A0A553N5L3_9TELE</name>
<comment type="subcellular location">
    <subcellularLocation>
        <location evidence="1">Nucleus</location>
    </subcellularLocation>
</comment>
<dbReference type="SMART" id="SM00506">
    <property type="entry name" value="A1pp"/>
    <property type="match status" value="2"/>
</dbReference>
<dbReference type="GO" id="GO:0005634">
    <property type="term" value="C:nucleus"/>
    <property type="evidence" value="ECO:0007669"/>
    <property type="project" value="UniProtKB-SubCell"/>
</dbReference>
<reference evidence="10 11" key="1">
    <citation type="journal article" date="2019" name="Sci. Data">
        <title>Hybrid genome assembly and annotation of Danionella translucida.</title>
        <authorList>
            <person name="Kadobianskyi M."/>
            <person name="Schulze L."/>
            <person name="Schuelke M."/>
            <person name="Judkewitz B."/>
        </authorList>
    </citation>
    <scope>NUCLEOTIDE SEQUENCE [LARGE SCALE GENOMIC DNA]</scope>
    <source>
        <strain evidence="10 11">Bolton</strain>
    </source>
</reference>
<dbReference type="InterPro" id="IPR002589">
    <property type="entry name" value="Macro_dom"/>
</dbReference>
<evidence type="ECO:0000313" key="10">
    <source>
        <dbReference type="EMBL" id="TRY60714.1"/>
    </source>
</evidence>
<dbReference type="GO" id="GO:0005737">
    <property type="term" value="C:cytoplasm"/>
    <property type="evidence" value="ECO:0007669"/>
    <property type="project" value="TreeGrafter"/>
</dbReference>
<comment type="similarity">
    <text evidence="6">Belongs to the ARTD/PARP family.</text>
</comment>
<evidence type="ECO:0000256" key="5">
    <source>
        <dbReference type="ARBA" id="ARBA00023242"/>
    </source>
</evidence>
<dbReference type="InterPro" id="IPR052056">
    <property type="entry name" value="Mono-ARTD/PARP"/>
</dbReference>
<comment type="caution">
    <text evidence="10">The sequence shown here is derived from an EMBL/GenBank/DDBJ whole genome shotgun (WGS) entry which is preliminary data.</text>
</comment>
<dbReference type="OrthoDB" id="6133115at2759"/>
<dbReference type="PANTHER" id="PTHR14453:SF70">
    <property type="entry name" value="PROTEIN MONO-ADP-RIBOSYLTRANSFERASE PARP9"/>
    <property type="match status" value="1"/>
</dbReference>
<dbReference type="GO" id="GO:0010629">
    <property type="term" value="P:negative regulation of gene expression"/>
    <property type="evidence" value="ECO:0007669"/>
    <property type="project" value="TreeGrafter"/>
</dbReference>
<evidence type="ECO:0000259" key="8">
    <source>
        <dbReference type="PROSITE" id="PS51059"/>
    </source>
</evidence>